<dbReference type="Proteomes" id="UP000095333">
    <property type="component" value="Unassembled WGS sequence"/>
</dbReference>
<reference evidence="1 3" key="1">
    <citation type="submission" date="2015-09" db="EMBL/GenBank/DDBJ databases">
        <authorList>
            <consortium name="Pathogen Informatics"/>
        </authorList>
    </citation>
    <scope>NUCLEOTIDE SEQUENCE [LARGE SCALE GENOMIC DNA]</scope>
    <source>
        <strain evidence="1 3">2789STDY5834842</strain>
    </source>
</reference>
<dbReference type="EMBL" id="RWHZ01000042">
    <property type="protein sequence ID" value="TSE47844.1"/>
    <property type="molecule type" value="Genomic_DNA"/>
</dbReference>
<evidence type="ECO:0000313" key="1">
    <source>
        <dbReference type="EMBL" id="CUO38738.1"/>
    </source>
</evidence>
<proteinExistence type="predicted"/>
<evidence type="ECO:0000313" key="2">
    <source>
        <dbReference type="EMBL" id="TSE47844.1"/>
    </source>
</evidence>
<reference evidence="2 4" key="2">
    <citation type="journal article" date="2019" name="Nat. Commun.">
        <title>Gram positive-like bacteriocins with broad spectrum anti-Bacteroidales activity encoded on mobile elements of the human gut microbiota.</title>
        <authorList>
            <person name="Bechon N."/>
            <person name="Coyne M.J.Jr."/>
            <person name="Laclare-Mceneany V."/>
            <person name="Chatzidaki-Livanis M."/>
            <person name="Ghigo J.-M."/>
            <person name="Comstock L.E."/>
        </authorList>
    </citation>
    <scope>NUCLEOTIDE SEQUENCE [LARGE SCALE GENOMIC DNA]</scope>
    <source>
        <strain evidence="2 4">CL01T12C17</strain>
    </source>
</reference>
<evidence type="ECO:0000313" key="4">
    <source>
        <dbReference type="Proteomes" id="UP000408523"/>
    </source>
</evidence>
<name>A0A174X0M6_PHOVU</name>
<dbReference type="EMBL" id="CYZI01000009">
    <property type="protein sequence ID" value="CUO38738.1"/>
    <property type="molecule type" value="Genomic_DNA"/>
</dbReference>
<accession>A0A174X0M6</accession>
<dbReference type="AlphaFoldDB" id="A0A174X0M6"/>
<organism evidence="2 4">
    <name type="scientific">Phocaeicola vulgatus</name>
    <name type="common">Bacteroides vulgatus</name>
    <dbReference type="NCBI Taxonomy" id="821"/>
    <lineage>
        <taxon>Bacteria</taxon>
        <taxon>Pseudomonadati</taxon>
        <taxon>Bacteroidota</taxon>
        <taxon>Bacteroidia</taxon>
        <taxon>Bacteroidales</taxon>
        <taxon>Bacteroidaceae</taxon>
        <taxon>Phocaeicola</taxon>
    </lineage>
</organism>
<gene>
    <name evidence="2" type="ORF">EH214_02969</name>
    <name evidence="1" type="ORF">ERS852457_01887</name>
</gene>
<evidence type="ECO:0000313" key="3">
    <source>
        <dbReference type="Proteomes" id="UP000095333"/>
    </source>
</evidence>
<dbReference type="Proteomes" id="UP000408523">
    <property type="component" value="Unassembled WGS sequence"/>
</dbReference>
<protein>
    <submittedName>
        <fullName evidence="2">Uncharacterized protein</fullName>
    </submittedName>
</protein>
<sequence>MFSNRTVGIPLKKESPLMAKVFSVYYKFFSIKVFSSDSNVTYSFIEYERI</sequence>